<accession>A0A4R2P3J0</accession>
<dbReference type="InterPro" id="IPR036286">
    <property type="entry name" value="LexA/Signal_pep-like_sf"/>
</dbReference>
<dbReference type="InterPro" id="IPR019757">
    <property type="entry name" value="Pept_S26A_signal_pept_1_Lys-AS"/>
</dbReference>
<proteinExistence type="inferred from homology"/>
<dbReference type="PANTHER" id="PTHR43390">
    <property type="entry name" value="SIGNAL PEPTIDASE I"/>
    <property type="match status" value="1"/>
</dbReference>
<dbReference type="EC" id="3.4.21.89" evidence="4 12"/>
<feature type="active site" evidence="11">
    <location>
        <position position="79"/>
    </location>
</feature>
<evidence type="ECO:0000256" key="11">
    <source>
        <dbReference type="PIRSR" id="PIRSR600223-1"/>
    </source>
</evidence>
<dbReference type="AlphaFoldDB" id="A0A4R2P3J0"/>
<evidence type="ECO:0000256" key="12">
    <source>
        <dbReference type="RuleBase" id="RU003993"/>
    </source>
</evidence>
<keyword evidence="5" id="KW-1003">Cell membrane</keyword>
<dbReference type="PROSITE" id="PS00501">
    <property type="entry name" value="SPASE_I_1"/>
    <property type="match status" value="1"/>
</dbReference>
<dbReference type="PROSITE" id="PS00761">
    <property type="entry name" value="SPASE_I_3"/>
    <property type="match status" value="1"/>
</dbReference>
<dbReference type="Pfam" id="PF10502">
    <property type="entry name" value="Peptidase_S26"/>
    <property type="match status" value="1"/>
</dbReference>
<dbReference type="GO" id="GO:0004252">
    <property type="term" value="F:serine-type endopeptidase activity"/>
    <property type="evidence" value="ECO:0007669"/>
    <property type="project" value="InterPro"/>
</dbReference>
<keyword evidence="9 12" id="KW-1133">Transmembrane helix</keyword>
<evidence type="ECO:0000259" key="14">
    <source>
        <dbReference type="Pfam" id="PF10502"/>
    </source>
</evidence>
<evidence type="ECO:0000256" key="5">
    <source>
        <dbReference type="ARBA" id="ARBA00022475"/>
    </source>
</evidence>
<evidence type="ECO:0000256" key="1">
    <source>
        <dbReference type="ARBA" id="ARBA00000677"/>
    </source>
</evidence>
<evidence type="ECO:0000256" key="2">
    <source>
        <dbReference type="ARBA" id="ARBA00004401"/>
    </source>
</evidence>
<keyword evidence="8 12" id="KW-0378">Hydrolase</keyword>
<keyword evidence="6 12" id="KW-0645">Protease</keyword>
<dbReference type="InterPro" id="IPR019756">
    <property type="entry name" value="Pept_S26A_signal_pept_1_Ser-AS"/>
</dbReference>
<comment type="subcellular location">
    <subcellularLocation>
        <location evidence="2">Cell membrane</location>
        <topology evidence="2">Single-pass type II membrane protein</topology>
    </subcellularLocation>
    <subcellularLocation>
        <location evidence="13">Membrane</location>
        <topology evidence="13">Single-pass type II membrane protein</topology>
    </subcellularLocation>
</comment>
<sequence length="174" mass="19907">MAKQHKSLGILKPLIIAVVLAVLIRYFIFGHIVVDGHSMMPTLHDHDHMIVNKLSYDIGKPHRFDIVIFHATKESDYIKRVIGLPGETIKYENDTLYVDGQKVDEPFLDDKKRSVKGWLTYNFIAEVPQGTVFVMGDNRRNSRDSRIIGPIPLTKITGKAEVTFWPFSDFQVVK</sequence>
<evidence type="ECO:0000256" key="4">
    <source>
        <dbReference type="ARBA" id="ARBA00013208"/>
    </source>
</evidence>
<name>A0A4R2P3J0_9BACL</name>
<dbReference type="EMBL" id="SLXK01000012">
    <property type="protein sequence ID" value="TCP29167.1"/>
    <property type="molecule type" value="Genomic_DNA"/>
</dbReference>
<keyword evidence="16" id="KW-1185">Reference proteome</keyword>
<dbReference type="InterPro" id="IPR019533">
    <property type="entry name" value="Peptidase_S26"/>
</dbReference>
<dbReference type="RefSeq" id="WP_132746056.1">
    <property type="nucleotide sequence ID" value="NZ_SLXK01000012.1"/>
</dbReference>
<organism evidence="15 16">
    <name type="scientific">Scopulibacillus darangshiensis</name>
    <dbReference type="NCBI Taxonomy" id="442528"/>
    <lineage>
        <taxon>Bacteria</taxon>
        <taxon>Bacillati</taxon>
        <taxon>Bacillota</taxon>
        <taxon>Bacilli</taxon>
        <taxon>Bacillales</taxon>
        <taxon>Sporolactobacillaceae</taxon>
        <taxon>Scopulibacillus</taxon>
    </lineage>
</organism>
<dbReference type="SUPFAM" id="SSF51306">
    <property type="entry name" value="LexA/Signal peptidase"/>
    <property type="match status" value="1"/>
</dbReference>
<feature type="transmembrane region" description="Helical" evidence="12">
    <location>
        <begin position="14"/>
        <end position="34"/>
    </location>
</feature>
<evidence type="ECO:0000313" key="16">
    <source>
        <dbReference type="Proteomes" id="UP000295416"/>
    </source>
</evidence>
<dbReference type="CDD" id="cd06530">
    <property type="entry name" value="S26_SPase_I"/>
    <property type="match status" value="1"/>
</dbReference>
<dbReference type="InterPro" id="IPR000223">
    <property type="entry name" value="Pept_S26A_signal_pept_1"/>
</dbReference>
<keyword evidence="10 12" id="KW-0472">Membrane</keyword>
<dbReference type="PROSITE" id="PS00760">
    <property type="entry name" value="SPASE_I_2"/>
    <property type="match status" value="1"/>
</dbReference>
<dbReference type="GO" id="GO:0006465">
    <property type="term" value="P:signal peptide processing"/>
    <property type="evidence" value="ECO:0007669"/>
    <property type="project" value="InterPro"/>
</dbReference>
<dbReference type="PRINTS" id="PR00727">
    <property type="entry name" value="LEADERPTASE"/>
</dbReference>
<evidence type="ECO:0000256" key="8">
    <source>
        <dbReference type="ARBA" id="ARBA00022801"/>
    </source>
</evidence>
<dbReference type="Proteomes" id="UP000295416">
    <property type="component" value="Unassembled WGS sequence"/>
</dbReference>
<dbReference type="Gene3D" id="2.10.109.10">
    <property type="entry name" value="Umud Fragment, subunit A"/>
    <property type="match status" value="1"/>
</dbReference>
<feature type="domain" description="Peptidase S26" evidence="14">
    <location>
        <begin position="11"/>
        <end position="165"/>
    </location>
</feature>
<comment type="similarity">
    <text evidence="3 13">Belongs to the peptidase S26 family.</text>
</comment>
<evidence type="ECO:0000256" key="13">
    <source>
        <dbReference type="RuleBase" id="RU362042"/>
    </source>
</evidence>
<dbReference type="FunFam" id="2.10.109.10:FF:000008">
    <property type="entry name" value="Signal peptidase I"/>
    <property type="match status" value="1"/>
</dbReference>
<evidence type="ECO:0000256" key="7">
    <source>
        <dbReference type="ARBA" id="ARBA00022692"/>
    </source>
</evidence>
<dbReference type="GO" id="GO:0009003">
    <property type="term" value="F:signal peptidase activity"/>
    <property type="evidence" value="ECO:0007669"/>
    <property type="project" value="UniProtKB-EC"/>
</dbReference>
<comment type="catalytic activity">
    <reaction evidence="1 12">
        <text>Cleavage of hydrophobic, N-terminal signal or leader sequences from secreted and periplasmic proteins.</text>
        <dbReference type="EC" id="3.4.21.89"/>
    </reaction>
</comment>
<comment type="caution">
    <text evidence="15">The sequence shown here is derived from an EMBL/GenBank/DDBJ whole genome shotgun (WGS) entry which is preliminary data.</text>
</comment>
<evidence type="ECO:0000256" key="3">
    <source>
        <dbReference type="ARBA" id="ARBA00009370"/>
    </source>
</evidence>
<gene>
    <name evidence="15" type="ORF">EV207_11292</name>
</gene>
<dbReference type="GO" id="GO:0005886">
    <property type="term" value="C:plasma membrane"/>
    <property type="evidence" value="ECO:0007669"/>
    <property type="project" value="UniProtKB-SubCell"/>
</dbReference>
<keyword evidence="7 12" id="KW-0812">Transmembrane</keyword>
<evidence type="ECO:0000256" key="6">
    <source>
        <dbReference type="ARBA" id="ARBA00022670"/>
    </source>
</evidence>
<dbReference type="InterPro" id="IPR019758">
    <property type="entry name" value="Pept_S26A_signal_pept_1_CS"/>
</dbReference>
<feature type="active site" evidence="11">
    <location>
        <position position="38"/>
    </location>
</feature>
<dbReference type="OrthoDB" id="9802919at2"/>
<dbReference type="PANTHER" id="PTHR43390:SF1">
    <property type="entry name" value="CHLOROPLAST PROCESSING PEPTIDASE"/>
    <property type="match status" value="1"/>
</dbReference>
<dbReference type="NCBIfam" id="TIGR02227">
    <property type="entry name" value="sigpep_I_bact"/>
    <property type="match status" value="1"/>
</dbReference>
<reference evidence="15 16" key="1">
    <citation type="submission" date="2019-03" db="EMBL/GenBank/DDBJ databases">
        <title>Genomic Encyclopedia of Type Strains, Phase IV (KMG-IV): sequencing the most valuable type-strain genomes for metagenomic binning, comparative biology and taxonomic classification.</title>
        <authorList>
            <person name="Goeker M."/>
        </authorList>
    </citation>
    <scope>NUCLEOTIDE SEQUENCE [LARGE SCALE GENOMIC DNA]</scope>
    <source>
        <strain evidence="15 16">DSM 19377</strain>
    </source>
</reference>
<protein>
    <recommendedName>
        <fullName evidence="4 12">Signal peptidase I</fullName>
        <ecNumber evidence="4 12">3.4.21.89</ecNumber>
    </recommendedName>
</protein>
<evidence type="ECO:0000256" key="10">
    <source>
        <dbReference type="ARBA" id="ARBA00023136"/>
    </source>
</evidence>
<evidence type="ECO:0000313" key="15">
    <source>
        <dbReference type="EMBL" id="TCP29167.1"/>
    </source>
</evidence>
<evidence type="ECO:0000256" key="9">
    <source>
        <dbReference type="ARBA" id="ARBA00022989"/>
    </source>
</evidence>